<dbReference type="InterPro" id="IPR014710">
    <property type="entry name" value="RmlC-like_jellyroll"/>
</dbReference>
<dbReference type="AlphaFoldDB" id="A0A327RVX0"/>
<feature type="domain" description="Cupin type-2" evidence="1">
    <location>
        <begin position="135"/>
        <end position="184"/>
    </location>
</feature>
<dbReference type="Proteomes" id="UP000249754">
    <property type="component" value="Unassembled WGS sequence"/>
</dbReference>
<dbReference type="InterPro" id="IPR011051">
    <property type="entry name" value="RmlC_Cupin_sf"/>
</dbReference>
<dbReference type="InterPro" id="IPR013096">
    <property type="entry name" value="Cupin_2"/>
</dbReference>
<name>A0A327RVX0_9SPHI</name>
<dbReference type="Pfam" id="PF07883">
    <property type="entry name" value="Cupin_2"/>
    <property type="match status" value="1"/>
</dbReference>
<comment type="caution">
    <text evidence="2">The sequence shown here is derived from an EMBL/GenBank/DDBJ whole genome shotgun (WGS) entry which is preliminary data.</text>
</comment>
<dbReference type="SUPFAM" id="SSF51182">
    <property type="entry name" value="RmlC-like cupins"/>
    <property type="match status" value="1"/>
</dbReference>
<sequence length="196" mass="22070">MEIKSYIDEGNLEQYCFELDNAELGNEIKALRLAHPEIGHELNEIELAIEKFAKSQAIAPRPQLKDRIMGALNLAEDKIDLNDLPPTSKYSNYESWLKAVGHLIPAEPFEDFFAHVLQQNEQIAQTLVITKLNVPEEVHAVVAESFFILKGTCTCTVGEETFTLNAGDYLAIPLHTNHDIRIDSPYVIAILQHQFA</sequence>
<protein>
    <submittedName>
        <fullName evidence="2">Cupin domain-containing protein</fullName>
    </submittedName>
</protein>
<reference evidence="2 3" key="1">
    <citation type="submission" date="2018-06" db="EMBL/GenBank/DDBJ databases">
        <title>Genomic Encyclopedia of Archaeal and Bacterial Type Strains, Phase II (KMG-II): from individual species to whole genera.</title>
        <authorList>
            <person name="Goeker M."/>
        </authorList>
    </citation>
    <scope>NUCLEOTIDE SEQUENCE [LARGE SCALE GENOMIC DNA]</scope>
    <source>
        <strain evidence="2 3">DSM 14825</strain>
    </source>
</reference>
<evidence type="ECO:0000313" key="2">
    <source>
        <dbReference type="EMBL" id="RAJ20869.1"/>
    </source>
</evidence>
<accession>A0A327RVX0</accession>
<proteinExistence type="predicted"/>
<dbReference type="EMBL" id="QLLR01000047">
    <property type="protein sequence ID" value="RAJ20869.1"/>
    <property type="molecule type" value="Genomic_DNA"/>
</dbReference>
<evidence type="ECO:0000313" key="3">
    <source>
        <dbReference type="Proteomes" id="UP000249754"/>
    </source>
</evidence>
<dbReference type="RefSeq" id="WP_111636405.1">
    <property type="nucleotide sequence ID" value="NZ_QLLR01000047.1"/>
</dbReference>
<dbReference type="Gene3D" id="2.60.120.10">
    <property type="entry name" value="Jelly Rolls"/>
    <property type="match status" value="1"/>
</dbReference>
<dbReference type="OrthoDB" id="3395710at2"/>
<evidence type="ECO:0000259" key="1">
    <source>
        <dbReference type="Pfam" id="PF07883"/>
    </source>
</evidence>
<gene>
    <name evidence="2" type="ORF">LY11_05127</name>
</gene>
<organism evidence="2 3">
    <name type="scientific">Pedobacter cryoconitis</name>
    <dbReference type="NCBI Taxonomy" id="188932"/>
    <lineage>
        <taxon>Bacteria</taxon>
        <taxon>Pseudomonadati</taxon>
        <taxon>Bacteroidota</taxon>
        <taxon>Sphingobacteriia</taxon>
        <taxon>Sphingobacteriales</taxon>
        <taxon>Sphingobacteriaceae</taxon>
        <taxon>Pedobacter</taxon>
    </lineage>
</organism>